<dbReference type="GO" id="GO:0050043">
    <property type="term" value="F:lactate racemase activity"/>
    <property type="evidence" value="ECO:0007669"/>
    <property type="project" value="InterPro"/>
</dbReference>
<reference evidence="2 3" key="1">
    <citation type="submission" date="2019-02" db="EMBL/GenBank/DDBJ databases">
        <title>Deep-cultivation of Planctomycetes and their phenomic and genomic characterization uncovers novel biology.</title>
        <authorList>
            <person name="Wiegand S."/>
            <person name="Jogler M."/>
            <person name="Boedeker C."/>
            <person name="Pinto D."/>
            <person name="Vollmers J."/>
            <person name="Rivas-Marin E."/>
            <person name="Kohn T."/>
            <person name="Peeters S.H."/>
            <person name="Heuer A."/>
            <person name="Rast P."/>
            <person name="Oberbeckmann S."/>
            <person name="Bunk B."/>
            <person name="Jeske O."/>
            <person name="Meyerdierks A."/>
            <person name="Storesund J.E."/>
            <person name="Kallscheuer N."/>
            <person name="Luecker S."/>
            <person name="Lage O.M."/>
            <person name="Pohl T."/>
            <person name="Merkel B.J."/>
            <person name="Hornburger P."/>
            <person name="Mueller R.-W."/>
            <person name="Bruemmer F."/>
            <person name="Labrenz M."/>
            <person name="Spormann A.M."/>
            <person name="Op den Camp H."/>
            <person name="Overmann J."/>
            <person name="Amann R."/>
            <person name="Jetten M.S.M."/>
            <person name="Mascher T."/>
            <person name="Medema M.H."/>
            <person name="Devos D.P."/>
            <person name="Kaster A.-K."/>
            <person name="Ovreas L."/>
            <person name="Rohde M."/>
            <person name="Galperin M.Y."/>
            <person name="Jogler C."/>
        </authorList>
    </citation>
    <scope>NUCLEOTIDE SEQUENCE [LARGE SCALE GENOMIC DNA]</scope>
    <source>
        <strain evidence="2 3">HG15A2</strain>
    </source>
</reference>
<evidence type="ECO:0000313" key="2">
    <source>
        <dbReference type="EMBL" id="QDS97199.1"/>
    </source>
</evidence>
<dbReference type="InterPro" id="IPR043166">
    <property type="entry name" value="LarA-like_C"/>
</dbReference>
<gene>
    <name evidence="2" type="ORF">HG15A2_04590</name>
</gene>
<proteinExistence type="predicted"/>
<evidence type="ECO:0000313" key="3">
    <source>
        <dbReference type="Proteomes" id="UP000319852"/>
    </source>
</evidence>
<dbReference type="EMBL" id="CP036263">
    <property type="protein sequence ID" value="QDS97199.1"/>
    <property type="molecule type" value="Genomic_DNA"/>
</dbReference>
<dbReference type="Pfam" id="PF09861">
    <property type="entry name" value="Lar_N"/>
    <property type="match status" value="1"/>
</dbReference>
<name>A0A517MQN9_9BACT</name>
<protein>
    <recommendedName>
        <fullName evidence="1">LarA-like N-terminal domain-containing protein</fullName>
    </recommendedName>
</protein>
<dbReference type="Proteomes" id="UP000319852">
    <property type="component" value="Chromosome"/>
</dbReference>
<dbReference type="InterPro" id="IPR048068">
    <property type="entry name" value="LarA-like"/>
</dbReference>
<dbReference type="OrthoDB" id="9770545at2"/>
<dbReference type="RefSeq" id="WP_145057384.1">
    <property type="nucleotide sequence ID" value="NZ_CP036263.1"/>
</dbReference>
<dbReference type="KEGG" id="amob:HG15A2_04590"/>
<evidence type="ECO:0000259" key="1">
    <source>
        <dbReference type="Pfam" id="PF09861"/>
    </source>
</evidence>
<dbReference type="InterPro" id="IPR018657">
    <property type="entry name" value="LarA-like_N"/>
</dbReference>
<feature type="domain" description="LarA-like N-terminal" evidence="1">
    <location>
        <begin position="20"/>
        <end position="173"/>
    </location>
</feature>
<keyword evidence="3" id="KW-1185">Reference proteome</keyword>
<organism evidence="2 3">
    <name type="scientific">Adhaeretor mobilis</name>
    <dbReference type="NCBI Taxonomy" id="1930276"/>
    <lineage>
        <taxon>Bacteria</taxon>
        <taxon>Pseudomonadati</taxon>
        <taxon>Planctomycetota</taxon>
        <taxon>Planctomycetia</taxon>
        <taxon>Pirellulales</taxon>
        <taxon>Lacipirellulaceae</taxon>
        <taxon>Adhaeretor</taxon>
    </lineage>
</organism>
<dbReference type="PANTHER" id="PTHR33171">
    <property type="entry name" value="LAR_N DOMAIN-CONTAINING PROTEIN"/>
    <property type="match status" value="1"/>
</dbReference>
<dbReference type="Gene3D" id="3.40.50.11440">
    <property type="match status" value="1"/>
</dbReference>
<sequence>MLSDSEVFKKVDTLLSDLSPMRRVLLLAPDATRSSSFAGEIASYIYHKLIDRTDVHLTPTVGTHEPDEKDWRSIREMYRDIPESAYKLHEHDEVAGLYDLGVLPDDEILRISGGEFAAPVPVQVNRNLVEGNYDQVFSIGQVVPHEVMGFANYDKNVFIGAGGKNFIDTSHWISALCGIDNVLGKIDSAPRQLLDAASALAKRDPRFPSVHYLLTVRGQSSAGDIGTHDFFCGTSKETFYRAAKLSLRENCHASNQPYQQVIVRLNEKKYRSFWLSNKAIYRTRRAIATGGTIHVIAPGLDRLGENEIQSKLIGKYGYCGTQGVKQILQIDPEMQANVGVAAHLIHGSTENRFHVRYYTHHSSELLSACRFADGQLGYSLEDIETAHERFSELTVGESFNADQRRLVIDDPGLGLWITKASP</sequence>
<dbReference type="PANTHER" id="PTHR33171:SF17">
    <property type="entry name" value="LARA-LIKE N-TERMINAL DOMAIN-CONTAINING PROTEIN"/>
    <property type="match status" value="1"/>
</dbReference>
<dbReference type="AlphaFoldDB" id="A0A517MQN9"/>
<accession>A0A517MQN9</accession>
<dbReference type="Gene3D" id="3.90.226.30">
    <property type="match status" value="1"/>
</dbReference>